<protein>
    <submittedName>
        <fullName evidence="2">Uncharacterized protein</fullName>
    </submittedName>
</protein>
<feature type="non-terminal residue" evidence="2">
    <location>
        <position position="1"/>
    </location>
</feature>
<evidence type="ECO:0000256" key="1">
    <source>
        <dbReference type="SAM" id="MobiDB-lite"/>
    </source>
</evidence>
<dbReference type="AlphaFoldDB" id="A0A9Q0DJP1"/>
<feature type="compositionally biased region" description="Pro residues" evidence="1">
    <location>
        <begin position="164"/>
        <end position="173"/>
    </location>
</feature>
<feature type="compositionally biased region" description="Pro residues" evidence="1">
    <location>
        <begin position="98"/>
        <end position="107"/>
    </location>
</feature>
<accession>A0A9Q0DJP1</accession>
<dbReference type="SUPFAM" id="SSF49899">
    <property type="entry name" value="Concanavalin A-like lectins/glucanases"/>
    <property type="match status" value="1"/>
</dbReference>
<comment type="caution">
    <text evidence="2">The sequence shown here is derived from an EMBL/GenBank/DDBJ whole genome shotgun (WGS) entry which is preliminary data.</text>
</comment>
<dbReference type="OrthoDB" id="10037534at2759"/>
<feature type="region of interest" description="Disordered" evidence="1">
    <location>
        <begin position="121"/>
        <end position="173"/>
    </location>
</feature>
<organism evidence="2 3">
    <name type="scientific">Muraenolepis orangiensis</name>
    <name type="common">Patagonian moray cod</name>
    <dbReference type="NCBI Taxonomy" id="630683"/>
    <lineage>
        <taxon>Eukaryota</taxon>
        <taxon>Metazoa</taxon>
        <taxon>Chordata</taxon>
        <taxon>Craniata</taxon>
        <taxon>Vertebrata</taxon>
        <taxon>Euteleostomi</taxon>
        <taxon>Actinopterygii</taxon>
        <taxon>Neopterygii</taxon>
        <taxon>Teleostei</taxon>
        <taxon>Neoteleostei</taxon>
        <taxon>Acanthomorphata</taxon>
        <taxon>Zeiogadaria</taxon>
        <taxon>Gadariae</taxon>
        <taxon>Gadiformes</taxon>
        <taxon>Muraenolepidoidei</taxon>
        <taxon>Muraenolepididae</taxon>
        <taxon>Muraenolepis</taxon>
    </lineage>
</organism>
<reference evidence="2" key="1">
    <citation type="submission" date="2022-07" db="EMBL/GenBank/DDBJ databases">
        <title>Chromosome-level genome of Muraenolepis orangiensis.</title>
        <authorList>
            <person name="Kim J."/>
        </authorList>
    </citation>
    <scope>NUCLEOTIDE SEQUENCE</scope>
    <source>
        <strain evidence="2">KU_S4_2022</strain>
        <tissue evidence="2">Muscle</tissue>
    </source>
</reference>
<feature type="region of interest" description="Disordered" evidence="1">
    <location>
        <begin position="90"/>
        <end position="109"/>
    </location>
</feature>
<feature type="compositionally biased region" description="Polar residues" evidence="1">
    <location>
        <begin position="130"/>
        <end position="141"/>
    </location>
</feature>
<gene>
    <name evidence="2" type="ORF">NHX12_010411</name>
</gene>
<dbReference type="Proteomes" id="UP001148018">
    <property type="component" value="Unassembled WGS sequence"/>
</dbReference>
<dbReference type="InterPro" id="IPR013320">
    <property type="entry name" value="ConA-like_dom_sf"/>
</dbReference>
<dbReference type="Gene3D" id="2.60.120.200">
    <property type="match status" value="1"/>
</dbReference>
<proteinExistence type="predicted"/>
<sequence length="241" mass="26110">MADFSDGCTHWRLRPEASIPALKEFTVCMHVQLKVDQWHYFCLTWSERNKAPTLYVDGKVVELGAGCLCFVSGAMSALHRKPRPLIWGHVPRSSGATPPAPLGPRPPLLWGHAPRSSGATLLWGHAPRSSGATPPRSSEATPPNLGPRPPLLWGHAPRSSGATPPAPLGPRPPPLLWGHAPPLRVLREVLSPSVDARWAAHFSRFDCLAHLNVIPSQDVATVQSSISILLQAPYKRPGVLV</sequence>
<name>A0A9Q0DJP1_9TELE</name>
<dbReference type="EMBL" id="JANIIK010000115">
    <property type="protein sequence ID" value="KAJ3589566.1"/>
    <property type="molecule type" value="Genomic_DNA"/>
</dbReference>
<evidence type="ECO:0000313" key="3">
    <source>
        <dbReference type="Proteomes" id="UP001148018"/>
    </source>
</evidence>
<evidence type="ECO:0000313" key="2">
    <source>
        <dbReference type="EMBL" id="KAJ3589566.1"/>
    </source>
</evidence>
<keyword evidence="3" id="KW-1185">Reference proteome</keyword>